<dbReference type="InterPro" id="IPR041489">
    <property type="entry name" value="PDZ_6"/>
</dbReference>
<proteinExistence type="inferred from homology"/>
<dbReference type="SMART" id="SM00245">
    <property type="entry name" value="TSPc"/>
    <property type="match status" value="1"/>
</dbReference>
<feature type="domain" description="PDZ" evidence="7">
    <location>
        <begin position="123"/>
        <end position="206"/>
    </location>
</feature>
<feature type="chain" id="PRO_5044258992" evidence="6">
    <location>
        <begin position="26"/>
        <end position="429"/>
    </location>
</feature>
<dbReference type="InterPro" id="IPR036034">
    <property type="entry name" value="PDZ_sf"/>
</dbReference>
<dbReference type="AlphaFoldDB" id="A0AB36TL21"/>
<dbReference type="Gene3D" id="3.30.750.44">
    <property type="match status" value="1"/>
</dbReference>
<comment type="caution">
    <text evidence="8">The sequence shown here is derived from an EMBL/GenBank/DDBJ whole genome shotgun (WGS) entry which is preliminary data.</text>
</comment>
<dbReference type="FunFam" id="3.30.750.44:FF:000001">
    <property type="entry name" value="S41 family peptidase"/>
    <property type="match status" value="1"/>
</dbReference>
<dbReference type="Pfam" id="PF17820">
    <property type="entry name" value="PDZ_6"/>
    <property type="match status" value="1"/>
</dbReference>
<dbReference type="CDD" id="cd06782">
    <property type="entry name" value="cpPDZ_CPP-like"/>
    <property type="match status" value="1"/>
</dbReference>
<dbReference type="NCBIfam" id="TIGR00225">
    <property type="entry name" value="prc"/>
    <property type="match status" value="1"/>
</dbReference>
<sequence length="429" mass="47604">MNKNIFSSKILPLILVALLSSTVTAYGFLQWYERNPKYVVLSEEEAKVFEKKSNNKFDADYAITFDKNSVDIENIKKYNKVKKLLTSHYYQEVDQNQMLEGAIAGMVSALKDPYTVYFTKDQMQVFTESTSGSYVGIGVSLNMDSDGLMTVVEAFNGSPAKEAGIMPGDKIVKVDDQDVTTISDQDYIVSIIKGEENTKVKITVFRPSEGTYVDFDIIRKKIKIENITSELIDKDIGYIKINMFDSEIAKYFGDHLNGLLAKNIKGLIIDLRDNPGGDYKQVCAIADRLLPEGLIVYTEDRLGNRIEEKSDSTELGMPLAILVNGNSASASEILAGAVKDHDKGTLIGTRTFGKGLVQAVEPLEDGSGLKFTIARYFTPSGVCIHQDGIEPDIEVKLDEKYSNLPVSQVPREDDTQLQKAVEVIHGQID</sequence>
<dbReference type="InterPro" id="IPR055210">
    <property type="entry name" value="CtpA/B_N"/>
</dbReference>
<comment type="similarity">
    <text evidence="1 5">Belongs to the peptidase S41A family.</text>
</comment>
<reference evidence="8 9" key="1">
    <citation type="submission" date="2017-09" db="EMBL/GenBank/DDBJ databases">
        <title>Evaluation of Pacific Biosciences Sequencing Technology to Finishing C. thermocellum Genome Sequences.</title>
        <authorList>
            <person name="Brown S."/>
        </authorList>
    </citation>
    <scope>NUCLEOTIDE SEQUENCE [LARGE SCALE GENOMIC DNA]</scope>
    <source>
        <strain evidence="8 9">AD2</strain>
    </source>
</reference>
<evidence type="ECO:0000313" key="8">
    <source>
        <dbReference type="EMBL" id="PFH03825.1"/>
    </source>
</evidence>
<dbReference type="InterPro" id="IPR029045">
    <property type="entry name" value="ClpP/crotonase-like_dom_sf"/>
</dbReference>
<dbReference type="GO" id="GO:0006508">
    <property type="term" value="P:proteolysis"/>
    <property type="evidence" value="ECO:0007669"/>
    <property type="project" value="UniProtKB-KW"/>
</dbReference>
<dbReference type="Pfam" id="PF03572">
    <property type="entry name" value="Peptidase_S41"/>
    <property type="match status" value="1"/>
</dbReference>
<gene>
    <name evidence="8" type="ORF">M972_112644</name>
</gene>
<evidence type="ECO:0000313" key="9">
    <source>
        <dbReference type="Proteomes" id="UP000223596"/>
    </source>
</evidence>
<dbReference type="CDD" id="cd07560">
    <property type="entry name" value="Peptidase_S41_CPP"/>
    <property type="match status" value="1"/>
</dbReference>
<evidence type="ECO:0000256" key="4">
    <source>
        <dbReference type="ARBA" id="ARBA00022825"/>
    </source>
</evidence>
<evidence type="ECO:0000256" key="6">
    <source>
        <dbReference type="SAM" id="SignalP"/>
    </source>
</evidence>
<dbReference type="SUPFAM" id="SSF50156">
    <property type="entry name" value="PDZ domain-like"/>
    <property type="match status" value="1"/>
</dbReference>
<protein>
    <submittedName>
        <fullName evidence="8">Carboxyl-terminal processing protease</fullName>
    </submittedName>
</protein>
<dbReference type="PANTHER" id="PTHR32060">
    <property type="entry name" value="TAIL-SPECIFIC PROTEASE"/>
    <property type="match status" value="1"/>
</dbReference>
<evidence type="ECO:0000256" key="5">
    <source>
        <dbReference type="RuleBase" id="RU004404"/>
    </source>
</evidence>
<dbReference type="InterPro" id="IPR004447">
    <property type="entry name" value="Peptidase_S41A"/>
</dbReference>
<name>A0AB36TL21_ACETH</name>
<feature type="signal peptide" evidence="6">
    <location>
        <begin position="1"/>
        <end position="25"/>
    </location>
</feature>
<keyword evidence="4 5" id="KW-0720">Serine protease</keyword>
<dbReference type="InterPro" id="IPR005151">
    <property type="entry name" value="Tail-specific_protease"/>
</dbReference>
<keyword evidence="2 5" id="KW-0645">Protease</keyword>
<dbReference type="GO" id="GO:0030288">
    <property type="term" value="C:outer membrane-bounded periplasmic space"/>
    <property type="evidence" value="ECO:0007669"/>
    <property type="project" value="TreeGrafter"/>
</dbReference>
<dbReference type="PROSITE" id="PS50106">
    <property type="entry name" value="PDZ"/>
    <property type="match status" value="1"/>
</dbReference>
<dbReference type="RefSeq" id="WP_003513808.1">
    <property type="nucleotide sequence ID" value="NZ_CP013828.1"/>
</dbReference>
<dbReference type="GO" id="GO:0008236">
    <property type="term" value="F:serine-type peptidase activity"/>
    <property type="evidence" value="ECO:0007669"/>
    <property type="project" value="UniProtKB-KW"/>
</dbReference>
<dbReference type="Gene3D" id="3.90.226.10">
    <property type="entry name" value="2-enoyl-CoA Hydratase, Chain A, domain 1"/>
    <property type="match status" value="1"/>
</dbReference>
<dbReference type="InterPro" id="IPR001478">
    <property type="entry name" value="PDZ"/>
</dbReference>
<dbReference type="Pfam" id="PF22694">
    <property type="entry name" value="CtpB_N-like"/>
    <property type="match status" value="1"/>
</dbReference>
<dbReference type="SUPFAM" id="SSF52096">
    <property type="entry name" value="ClpP/crotonase"/>
    <property type="match status" value="1"/>
</dbReference>
<evidence type="ECO:0000259" key="7">
    <source>
        <dbReference type="PROSITE" id="PS50106"/>
    </source>
</evidence>
<keyword evidence="6" id="KW-0732">Signal</keyword>
<dbReference type="GeneID" id="35804562"/>
<dbReference type="PANTHER" id="PTHR32060:SF30">
    <property type="entry name" value="CARBOXY-TERMINAL PROCESSING PROTEASE CTPA"/>
    <property type="match status" value="1"/>
</dbReference>
<evidence type="ECO:0000256" key="1">
    <source>
        <dbReference type="ARBA" id="ARBA00009179"/>
    </source>
</evidence>
<dbReference type="GO" id="GO:0004175">
    <property type="term" value="F:endopeptidase activity"/>
    <property type="evidence" value="ECO:0007669"/>
    <property type="project" value="TreeGrafter"/>
</dbReference>
<accession>A0AB36TL21</accession>
<organism evidence="8 9">
    <name type="scientific">Acetivibrio thermocellus AD2</name>
    <dbReference type="NCBI Taxonomy" id="1138384"/>
    <lineage>
        <taxon>Bacteria</taxon>
        <taxon>Bacillati</taxon>
        <taxon>Bacillota</taxon>
        <taxon>Clostridia</taxon>
        <taxon>Eubacteriales</taxon>
        <taxon>Oscillospiraceae</taxon>
        <taxon>Acetivibrio</taxon>
    </lineage>
</organism>
<keyword evidence="3 5" id="KW-0378">Hydrolase</keyword>
<evidence type="ECO:0000256" key="3">
    <source>
        <dbReference type="ARBA" id="ARBA00022801"/>
    </source>
</evidence>
<dbReference type="Proteomes" id="UP000223596">
    <property type="component" value="Unassembled WGS sequence"/>
</dbReference>
<dbReference type="EMBL" id="PDBW01000001">
    <property type="protein sequence ID" value="PFH03825.1"/>
    <property type="molecule type" value="Genomic_DNA"/>
</dbReference>
<dbReference type="SMART" id="SM00228">
    <property type="entry name" value="PDZ"/>
    <property type="match status" value="1"/>
</dbReference>
<evidence type="ECO:0000256" key="2">
    <source>
        <dbReference type="ARBA" id="ARBA00022670"/>
    </source>
</evidence>
<dbReference type="Gene3D" id="2.30.42.10">
    <property type="match status" value="1"/>
</dbReference>
<dbReference type="GO" id="GO:0007165">
    <property type="term" value="P:signal transduction"/>
    <property type="evidence" value="ECO:0007669"/>
    <property type="project" value="TreeGrafter"/>
</dbReference>